<reference evidence="8" key="2">
    <citation type="journal article" date="2021" name="Microbiology">
        <title>Metagenomic Analysis of the Microbial Community in the Underground Coal Fire Area (Kemerovo Region, Russia) Revealed Predominance of Thermophilic Members of the Phyla Deinococcus-thermus, Aquificae, and Firmicutes.</title>
        <authorList>
            <person name="Kadnikov V."/>
            <person name="Mardanov A.V."/>
            <person name="Beletsky A.V."/>
            <person name="Karnachuk O.V."/>
            <person name="Ravin N.V."/>
        </authorList>
    </citation>
    <scope>NUCLEOTIDE SEQUENCE</scope>
    <source>
        <strain evidence="8">RBS10-49</strain>
    </source>
</reference>
<gene>
    <name evidence="9" type="ORF">HSCHL_0117</name>
    <name evidence="8" type="ORF">KM312_05815</name>
</gene>
<keyword evidence="1 6" id="KW-0597">Phosphoprotein</keyword>
<evidence type="ECO:0000313" key="10">
    <source>
        <dbReference type="Proteomes" id="UP000244180"/>
    </source>
</evidence>
<evidence type="ECO:0000256" key="6">
    <source>
        <dbReference type="PROSITE-ProRule" id="PRU00169"/>
    </source>
</evidence>
<dbReference type="Gene3D" id="3.40.50.2300">
    <property type="match status" value="1"/>
</dbReference>
<dbReference type="Proteomes" id="UP000244180">
    <property type="component" value="Unassembled WGS sequence"/>
</dbReference>
<dbReference type="GO" id="GO:0016740">
    <property type="term" value="F:transferase activity"/>
    <property type="evidence" value="ECO:0007669"/>
    <property type="project" value="UniProtKB-KW"/>
</dbReference>
<dbReference type="InterPro" id="IPR011006">
    <property type="entry name" value="CheY-like_superfamily"/>
</dbReference>
<dbReference type="PANTHER" id="PTHR48111:SF1">
    <property type="entry name" value="TWO-COMPONENT RESPONSE REGULATOR ORR33"/>
    <property type="match status" value="1"/>
</dbReference>
<keyword evidence="4" id="KW-0238">DNA-binding</keyword>
<name>A0A2T5GEC4_HYDSH</name>
<keyword evidence="2" id="KW-0902">Two-component regulatory system</keyword>
<feature type="modified residue" description="4-aspartylphosphate" evidence="6">
    <location>
        <position position="54"/>
    </location>
</feature>
<dbReference type="GO" id="GO:0000156">
    <property type="term" value="F:phosphorelay response regulator activity"/>
    <property type="evidence" value="ECO:0007669"/>
    <property type="project" value="TreeGrafter"/>
</dbReference>
<dbReference type="Proteomes" id="UP000748108">
    <property type="component" value="Unassembled WGS sequence"/>
</dbReference>
<proteinExistence type="predicted"/>
<dbReference type="RefSeq" id="WP_272999571.1">
    <property type="nucleotide sequence ID" value="NZ_PEBV01000003.1"/>
</dbReference>
<dbReference type="AlphaFoldDB" id="A0A2T5GEC4"/>
<dbReference type="SUPFAM" id="SSF52172">
    <property type="entry name" value="CheY-like"/>
    <property type="match status" value="1"/>
</dbReference>
<evidence type="ECO:0000256" key="4">
    <source>
        <dbReference type="ARBA" id="ARBA00023125"/>
    </source>
</evidence>
<keyword evidence="9" id="KW-0808">Transferase</keyword>
<feature type="domain" description="Response regulatory" evidence="7">
    <location>
        <begin position="3"/>
        <end position="119"/>
    </location>
</feature>
<evidence type="ECO:0000313" key="9">
    <source>
        <dbReference type="EMBL" id="PTQ54538.1"/>
    </source>
</evidence>
<keyword evidence="5" id="KW-0804">Transcription</keyword>
<organism evidence="9 10">
    <name type="scientific">Hydrogenibacillus schlegelii</name>
    <name type="common">Bacillus schlegelii</name>
    <dbReference type="NCBI Taxonomy" id="1484"/>
    <lineage>
        <taxon>Bacteria</taxon>
        <taxon>Bacillati</taxon>
        <taxon>Bacillota</taxon>
        <taxon>Bacilli</taxon>
        <taxon>Bacillales</taxon>
        <taxon>Bacillales Family X. Incertae Sedis</taxon>
        <taxon>Hydrogenibacillus</taxon>
    </lineage>
</organism>
<dbReference type="Pfam" id="PF00072">
    <property type="entry name" value="Response_reg"/>
    <property type="match status" value="1"/>
</dbReference>
<evidence type="ECO:0000256" key="1">
    <source>
        <dbReference type="ARBA" id="ARBA00022553"/>
    </source>
</evidence>
<dbReference type="CDD" id="cd00156">
    <property type="entry name" value="REC"/>
    <property type="match status" value="1"/>
</dbReference>
<dbReference type="InterPro" id="IPR039420">
    <property type="entry name" value="WalR-like"/>
</dbReference>
<dbReference type="InterPro" id="IPR001789">
    <property type="entry name" value="Sig_transdc_resp-reg_receiver"/>
</dbReference>
<dbReference type="PROSITE" id="PS50110">
    <property type="entry name" value="RESPONSE_REGULATORY"/>
    <property type="match status" value="1"/>
</dbReference>
<dbReference type="PANTHER" id="PTHR48111">
    <property type="entry name" value="REGULATOR OF RPOS"/>
    <property type="match status" value="1"/>
</dbReference>
<dbReference type="GO" id="GO:0000976">
    <property type="term" value="F:transcription cis-regulatory region binding"/>
    <property type="evidence" value="ECO:0007669"/>
    <property type="project" value="TreeGrafter"/>
</dbReference>
<evidence type="ECO:0000256" key="2">
    <source>
        <dbReference type="ARBA" id="ARBA00023012"/>
    </source>
</evidence>
<dbReference type="EMBL" id="PEBV01000003">
    <property type="protein sequence ID" value="PTQ54538.1"/>
    <property type="molecule type" value="Genomic_DNA"/>
</dbReference>
<dbReference type="EMBL" id="JAHHQF010000050">
    <property type="protein sequence ID" value="MBT9282158.1"/>
    <property type="molecule type" value="Genomic_DNA"/>
</dbReference>
<sequence length="123" mass="13469">MADILVVDDQAGIRLLLKEILERQGHTVHLAADGREALGAIRAQQGSFDLILLDMKLPGQSGLEVLRALRNEGLKVPVIVMSAYGDVEQIHEARRLGVETYLAKPFDIAELSHEVARHLSPAV</sequence>
<evidence type="ECO:0000259" key="7">
    <source>
        <dbReference type="PROSITE" id="PS50110"/>
    </source>
</evidence>
<protein>
    <submittedName>
        <fullName evidence="8">Response regulator</fullName>
    </submittedName>
    <submittedName>
        <fullName evidence="9">Sporulation initiation phosphotransferase (Spo0F)</fullName>
    </submittedName>
</protein>
<evidence type="ECO:0000313" key="8">
    <source>
        <dbReference type="EMBL" id="MBT9282158.1"/>
    </source>
</evidence>
<accession>A0A2T5GEC4</accession>
<comment type="caution">
    <text evidence="9">The sequence shown here is derived from an EMBL/GenBank/DDBJ whole genome shotgun (WGS) entry which is preliminary data.</text>
</comment>
<evidence type="ECO:0000256" key="3">
    <source>
        <dbReference type="ARBA" id="ARBA00023015"/>
    </source>
</evidence>
<reference evidence="9 10" key="1">
    <citation type="submission" date="2017-08" db="EMBL/GenBank/DDBJ databases">
        <title>Burning lignite coal seam in the remote Altai Mountains harbors a hydrogen-driven thermophilic microbial community.</title>
        <authorList>
            <person name="Kadnikov V.V."/>
            <person name="Mardanov A.V."/>
            <person name="Ivasenko D."/>
            <person name="Beletsky A.V."/>
            <person name="Karnachuk O.V."/>
            <person name="Ravin N.V."/>
        </authorList>
    </citation>
    <scope>NUCLEOTIDE SEQUENCE [LARGE SCALE GENOMIC DNA]</scope>
    <source>
        <strain evidence="9">AL33</strain>
    </source>
</reference>
<evidence type="ECO:0000256" key="5">
    <source>
        <dbReference type="ARBA" id="ARBA00023163"/>
    </source>
</evidence>
<dbReference type="GO" id="GO:0006355">
    <property type="term" value="P:regulation of DNA-templated transcription"/>
    <property type="evidence" value="ECO:0007669"/>
    <property type="project" value="TreeGrafter"/>
</dbReference>
<dbReference type="GO" id="GO:0005829">
    <property type="term" value="C:cytosol"/>
    <property type="evidence" value="ECO:0007669"/>
    <property type="project" value="TreeGrafter"/>
</dbReference>
<dbReference type="GO" id="GO:0032993">
    <property type="term" value="C:protein-DNA complex"/>
    <property type="evidence" value="ECO:0007669"/>
    <property type="project" value="TreeGrafter"/>
</dbReference>
<dbReference type="SMART" id="SM00448">
    <property type="entry name" value="REC"/>
    <property type="match status" value="1"/>
</dbReference>
<keyword evidence="3" id="KW-0805">Transcription regulation</keyword>